<dbReference type="InterPro" id="IPR006239">
    <property type="entry name" value="DPNP"/>
</dbReference>
<dbReference type="SUPFAM" id="SSF56655">
    <property type="entry name" value="Carbohydrate phosphatase"/>
    <property type="match status" value="1"/>
</dbReference>
<dbReference type="PRINTS" id="PR00377">
    <property type="entry name" value="IMPHPHTASES"/>
</dbReference>
<keyword evidence="4 10" id="KW-0479">Metal-binding</keyword>
<dbReference type="EC" id="3.1.3.7" evidence="3"/>
<comment type="catalytic activity">
    <reaction evidence="9">
        <text>3'-phosphoadenylyl sulfate + H2O = adenosine 5'-phosphosulfate + phosphate</text>
        <dbReference type="Rhea" id="RHEA:77639"/>
        <dbReference type="ChEBI" id="CHEBI:15377"/>
        <dbReference type="ChEBI" id="CHEBI:43474"/>
        <dbReference type="ChEBI" id="CHEBI:58243"/>
        <dbReference type="ChEBI" id="CHEBI:58339"/>
        <dbReference type="EC" id="3.1.3.7"/>
    </reaction>
    <physiologicalReaction direction="left-to-right" evidence="9">
        <dbReference type="Rhea" id="RHEA:77640"/>
    </physiologicalReaction>
</comment>
<dbReference type="GO" id="GO:0052829">
    <property type="term" value="F:inositol-1,3,4-trisphosphate 1-phosphatase activity"/>
    <property type="evidence" value="ECO:0007669"/>
    <property type="project" value="EnsemblFungi"/>
</dbReference>
<dbReference type="AlphaFoldDB" id="A0A139A9Z1"/>
<dbReference type="GO" id="GO:0042538">
    <property type="term" value="P:hyperosmotic salinity response"/>
    <property type="evidence" value="ECO:0007669"/>
    <property type="project" value="EnsemblFungi"/>
</dbReference>
<dbReference type="InterPro" id="IPR020550">
    <property type="entry name" value="Inositol_monophosphatase_CS"/>
</dbReference>
<protein>
    <recommendedName>
        <fullName evidence="3">3'(2'),5'-bisphosphate nucleotidase</fullName>
        <ecNumber evidence="3">3.1.3.7</ecNumber>
    </recommendedName>
</protein>
<sequence length="417" mass="44704">MSRSPGIPGRTTSRAIRSKSTTGIGPPSSCGSETSIFDTVDFPVAIPPCQMRTLVWTVLPHLNRLTLLASHPPLRHPFRPIITMSYAKERDVAINAVLRASRLCQGVFQHLVAGQTLTKKDKSPVTIADYGSQAVVNVVLGQHFPEDPIVGEEDAADLRVESGRTMKEKVVELANSVFEEKLGEDELLAAIDRGNYAGGAKGRHWTLDPIDGTKGFLRGEQFAVCLALIVDGVVTVGVMGCPNLPVSFSKPDGERGVLFVAVKGEGAFQRAFSATSESLIHVDANPDTSEALFCESVEAEHSAHGDTAKIAEILGMHKAPVRMDSQCKYGTVARGDASIYLRVPTRKDYVEKIWDHAAGALIVTEAGGVISDVLGNPLDFSRGRTLSANKGIVVANQHIHAKVMEAVKTALKGNPNL</sequence>
<evidence type="ECO:0000256" key="10">
    <source>
        <dbReference type="PIRSR" id="PIRSR600760-2"/>
    </source>
</evidence>
<evidence type="ECO:0000256" key="6">
    <source>
        <dbReference type="ARBA" id="ARBA00022842"/>
    </source>
</evidence>
<feature type="binding site" evidence="10">
    <location>
        <position position="355"/>
    </location>
    <ligand>
        <name>Mg(2+)</name>
        <dbReference type="ChEBI" id="CHEBI:18420"/>
        <label>1</label>
        <note>catalytic</note>
    </ligand>
</feature>
<dbReference type="Gene3D" id="3.40.190.80">
    <property type="match status" value="1"/>
</dbReference>
<evidence type="ECO:0000256" key="4">
    <source>
        <dbReference type="ARBA" id="ARBA00022723"/>
    </source>
</evidence>
<feature type="binding site" evidence="10">
    <location>
        <position position="211"/>
    </location>
    <ligand>
        <name>Mg(2+)</name>
        <dbReference type="ChEBI" id="CHEBI:18420"/>
        <label>1</label>
        <note>catalytic</note>
    </ligand>
</feature>
<dbReference type="GO" id="GO:0008441">
    <property type="term" value="F:3'(2'),5'-bisphosphate nucleotidase activity"/>
    <property type="evidence" value="ECO:0007669"/>
    <property type="project" value="UniProtKB-EC"/>
</dbReference>
<dbReference type="Gene3D" id="3.30.540.10">
    <property type="entry name" value="Fructose-1,6-Bisphosphatase, subunit A, domain 1"/>
    <property type="match status" value="1"/>
</dbReference>
<comment type="similarity">
    <text evidence="2">Belongs to the inositol monophosphatase superfamily.</text>
</comment>
<accession>A0A139A9Z1</accession>
<comment type="catalytic activity">
    <reaction evidence="8">
        <text>adenosine 3',5'-bisphosphate + H2O = AMP + phosphate</text>
        <dbReference type="Rhea" id="RHEA:10040"/>
        <dbReference type="ChEBI" id="CHEBI:15377"/>
        <dbReference type="ChEBI" id="CHEBI:43474"/>
        <dbReference type="ChEBI" id="CHEBI:58343"/>
        <dbReference type="ChEBI" id="CHEBI:456215"/>
        <dbReference type="EC" id="3.1.3.7"/>
    </reaction>
    <physiologicalReaction direction="left-to-right" evidence="8">
        <dbReference type="Rhea" id="RHEA:10041"/>
    </physiologicalReaction>
</comment>
<dbReference type="FunFam" id="3.40.190.80:FF:000003">
    <property type="entry name" value="PAP-specific phosphatase HAL2-like"/>
    <property type="match status" value="1"/>
</dbReference>
<feature type="binding site" evidence="10">
    <location>
        <position position="210"/>
    </location>
    <ligand>
        <name>Mg(2+)</name>
        <dbReference type="ChEBI" id="CHEBI:18420"/>
        <label>1</label>
        <note>catalytic</note>
    </ligand>
</feature>
<dbReference type="PROSITE" id="PS00629">
    <property type="entry name" value="IMP_1"/>
    <property type="match status" value="1"/>
</dbReference>
<dbReference type="Pfam" id="PF00459">
    <property type="entry name" value="Inositol_P"/>
    <property type="match status" value="1"/>
</dbReference>
<organism evidence="12 13">
    <name type="scientific">Gonapodya prolifera (strain JEL478)</name>
    <name type="common">Monoblepharis prolifera</name>
    <dbReference type="NCBI Taxonomy" id="1344416"/>
    <lineage>
        <taxon>Eukaryota</taxon>
        <taxon>Fungi</taxon>
        <taxon>Fungi incertae sedis</taxon>
        <taxon>Chytridiomycota</taxon>
        <taxon>Chytridiomycota incertae sedis</taxon>
        <taxon>Monoblepharidomycetes</taxon>
        <taxon>Monoblepharidales</taxon>
        <taxon>Gonapodyaceae</taxon>
        <taxon>Gonapodya</taxon>
    </lineage>
</organism>
<dbReference type="GO" id="GO:0046854">
    <property type="term" value="P:phosphatidylinositol phosphate biosynthetic process"/>
    <property type="evidence" value="ECO:0007669"/>
    <property type="project" value="InterPro"/>
</dbReference>
<evidence type="ECO:0000313" key="13">
    <source>
        <dbReference type="Proteomes" id="UP000070544"/>
    </source>
</evidence>
<reference evidence="12 13" key="1">
    <citation type="journal article" date="2015" name="Genome Biol. Evol.">
        <title>Phylogenomic analyses indicate that early fungi evolved digesting cell walls of algal ancestors of land plants.</title>
        <authorList>
            <person name="Chang Y."/>
            <person name="Wang S."/>
            <person name="Sekimoto S."/>
            <person name="Aerts A.L."/>
            <person name="Choi C."/>
            <person name="Clum A."/>
            <person name="LaButti K.M."/>
            <person name="Lindquist E.A."/>
            <person name="Yee Ngan C."/>
            <person name="Ohm R.A."/>
            <person name="Salamov A.A."/>
            <person name="Grigoriev I.V."/>
            <person name="Spatafora J.W."/>
            <person name="Berbee M.L."/>
        </authorList>
    </citation>
    <scope>NUCLEOTIDE SEQUENCE [LARGE SCALE GENOMIC DNA]</scope>
    <source>
        <strain evidence="12 13">JEL478</strain>
    </source>
</reference>
<evidence type="ECO:0000256" key="3">
    <source>
        <dbReference type="ARBA" id="ARBA00012633"/>
    </source>
</evidence>
<evidence type="ECO:0000256" key="7">
    <source>
        <dbReference type="ARBA" id="ARBA00044466"/>
    </source>
</evidence>
<dbReference type="OrthoDB" id="411145at2759"/>
<dbReference type="PANTHER" id="PTHR43200">
    <property type="entry name" value="PHOSPHATASE"/>
    <property type="match status" value="1"/>
</dbReference>
<dbReference type="STRING" id="1344416.A0A139A9Z1"/>
<evidence type="ECO:0000256" key="1">
    <source>
        <dbReference type="ARBA" id="ARBA00001946"/>
    </source>
</evidence>
<dbReference type="GO" id="GO:0000103">
    <property type="term" value="P:sulfate assimilation"/>
    <property type="evidence" value="ECO:0007669"/>
    <property type="project" value="EnsemblFungi"/>
</dbReference>
<evidence type="ECO:0000256" key="5">
    <source>
        <dbReference type="ARBA" id="ARBA00022801"/>
    </source>
</evidence>
<keyword evidence="5" id="KW-0378">Hydrolase</keyword>
<evidence type="ECO:0000256" key="11">
    <source>
        <dbReference type="SAM" id="MobiDB-lite"/>
    </source>
</evidence>
<dbReference type="InterPro" id="IPR020583">
    <property type="entry name" value="Inositol_monoP_metal-BS"/>
</dbReference>
<dbReference type="InterPro" id="IPR000760">
    <property type="entry name" value="Inositol_monophosphatase-like"/>
</dbReference>
<dbReference type="EMBL" id="KQ965780">
    <property type="protein sequence ID" value="KXS13233.1"/>
    <property type="molecule type" value="Genomic_DNA"/>
</dbReference>
<dbReference type="CDD" id="cd01517">
    <property type="entry name" value="PAP_phosphatase"/>
    <property type="match status" value="1"/>
</dbReference>
<dbReference type="OMA" id="MSYQQER"/>
<dbReference type="GO" id="GO:0016078">
    <property type="term" value="P:tRNA decay"/>
    <property type="evidence" value="ECO:0007669"/>
    <property type="project" value="EnsemblFungi"/>
</dbReference>
<feature type="binding site" evidence="10">
    <location>
        <position position="208"/>
    </location>
    <ligand>
        <name>Mg(2+)</name>
        <dbReference type="ChEBI" id="CHEBI:18420"/>
        <label>1</label>
        <note>catalytic</note>
    </ligand>
</feature>
<dbReference type="Proteomes" id="UP000070544">
    <property type="component" value="Unassembled WGS sequence"/>
</dbReference>
<keyword evidence="6 10" id="KW-0460">Magnesium</keyword>
<keyword evidence="13" id="KW-1185">Reference proteome</keyword>
<dbReference type="GO" id="GO:0046872">
    <property type="term" value="F:metal ion binding"/>
    <property type="evidence" value="ECO:0007669"/>
    <property type="project" value="UniProtKB-KW"/>
</dbReference>
<evidence type="ECO:0000256" key="2">
    <source>
        <dbReference type="ARBA" id="ARBA00009759"/>
    </source>
</evidence>
<dbReference type="GO" id="GO:0004441">
    <property type="term" value="F:inositol-1,4-bisphosphate 1-phosphatase activity"/>
    <property type="evidence" value="ECO:0007669"/>
    <property type="project" value="EnsemblFungi"/>
</dbReference>
<comment type="catalytic activity">
    <reaction evidence="7">
        <text>adenosine 2',5'-bisphosphate + H2O = AMP + phosphate</text>
        <dbReference type="Rhea" id="RHEA:77643"/>
        <dbReference type="ChEBI" id="CHEBI:15377"/>
        <dbReference type="ChEBI" id="CHEBI:43474"/>
        <dbReference type="ChEBI" id="CHEBI:194156"/>
        <dbReference type="ChEBI" id="CHEBI:456215"/>
        <dbReference type="EC" id="3.1.3.7"/>
    </reaction>
    <physiologicalReaction direction="left-to-right" evidence="7">
        <dbReference type="Rhea" id="RHEA:77644"/>
    </physiologicalReaction>
</comment>
<evidence type="ECO:0000256" key="9">
    <source>
        <dbReference type="ARBA" id="ARBA00044484"/>
    </source>
</evidence>
<dbReference type="NCBIfam" id="TIGR01330">
    <property type="entry name" value="bisphos_HAL2"/>
    <property type="match status" value="1"/>
</dbReference>
<proteinExistence type="inferred from homology"/>
<feature type="compositionally biased region" description="Polar residues" evidence="11">
    <location>
        <begin position="10"/>
        <end position="30"/>
    </location>
</feature>
<evidence type="ECO:0000313" key="12">
    <source>
        <dbReference type="EMBL" id="KXS13233.1"/>
    </source>
</evidence>
<feature type="region of interest" description="Disordered" evidence="11">
    <location>
        <begin position="1"/>
        <end position="30"/>
    </location>
</feature>
<evidence type="ECO:0000256" key="8">
    <source>
        <dbReference type="ARBA" id="ARBA00044479"/>
    </source>
</evidence>
<dbReference type="PANTHER" id="PTHR43200:SF6">
    <property type="entry name" value="3'(2'),5'-BISPHOSPHATE NUCLEOTIDASE"/>
    <property type="match status" value="1"/>
</dbReference>
<feature type="binding site" evidence="10">
    <location>
        <position position="152"/>
    </location>
    <ligand>
        <name>Mg(2+)</name>
        <dbReference type="ChEBI" id="CHEBI:18420"/>
        <label>1</label>
        <note>catalytic</note>
    </ligand>
</feature>
<dbReference type="GO" id="GO:0009086">
    <property type="term" value="P:methionine biosynthetic process"/>
    <property type="evidence" value="ECO:0007669"/>
    <property type="project" value="EnsemblFungi"/>
</dbReference>
<comment type="cofactor">
    <cofactor evidence="1 10">
        <name>Mg(2+)</name>
        <dbReference type="ChEBI" id="CHEBI:18420"/>
    </cofactor>
</comment>
<dbReference type="PROSITE" id="PS00630">
    <property type="entry name" value="IMP_2"/>
    <property type="match status" value="1"/>
</dbReference>
<name>A0A139A9Z1_GONPJ</name>
<gene>
    <name evidence="12" type="ORF">M427DRAFT_58785</name>
</gene>
<dbReference type="InterPro" id="IPR051090">
    <property type="entry name" value="Inositol_monoP_superfamily"/>
</dbReference>